<evidence type="ECO:0000313" key="3">
    <source>
        <dbReference type="Proteomes" id="UP000078559"/>
    </source>
</evidence>
<reference evidence="2" key="1">
    <citation type="submission" date="2014-12" db="EMBL/GenBank/DDBJ databases">
        <title>Genome Sequence of Valsa Canker Pathogens Uncovers a Specific Adaption of Colonization on Woody Bark.</title>
        <authorList>
            <person name="Yin Z."/>
            <person name="Liu H."/>
            <person name="Gao X."/>
            <person name="Li Z."/>
            <person name="Song N."/>
            <person name="Ke X."/>
            <person name="Dai Q."/>
            <person name="Wu Y."/>
            <person name="Sun Y."/>
            <person name="Xu J.-R."/>
            <person name="Kang Z.K."/>
            <person name="Wang L."/>
            <person name="Huang L."/>
        </authorList>
    </citation>
    <scope>NUCLEOTIDE SEQUENCE [LARGE SCALE GENOMIC DNA]</scope>
    <source>
        <strain evidence="2">03-8</strain>
    </source>
</reference>
<dbReference type="Proteomes" id="UP000078559">
    <property type="component" value="Chromosome 3"/>
</dbReference>
<feature type="compositionally biased region" description="Basic and acidic residues" evidence="1">
    <location>
        <begin position="74"/>
        <end position="83"/>
    </location>
</feature>
<gene>
    <name evidence="2" type="ORF">VM1G_03241</name>
</gene>
<name>A0A194VUD6_CYTMA</name>
<dbReference type="EMBL" id="CM003100">
    <property type="protein sequence ID" value="KUI67612.1"/>
    <property type="molecule type" value="Genomic_DNA"/>
</dbReference>
<feature type="compositionally biased region" description="Polar residues" evidence="1">
    <location>
        <begin position="96"/>
        <end position="148"/>
    </location>
</feature>
<evidence type="ECO:0000256" key="1">
    <source>
        <dbReference type="SAM" id="MobiDB-lite"/>
    </source>
</evidence>
<dbReference type="AlphaFoldDB" id="A0A194VUD6"/>
<organism evidence="2 3">
    <name type="scientific">Cytospora mali</name>
    <name type="common">Apple Valsa canker fungus</name>
    <name type="synonym">Valsa mali</name>
    <dbReference type="NCBI Taxonomy" id="578113"/>
    <lineage>
        <taxon>Eukaryota</taxon>
        <taxon>Fungi</taxon>
        <taxon>Dikarya</taxon>
        <taxon>Ascomycota</taxon>
        <taxon>Pezizomycotina</taxon>
        <taxon>Sordariomycetes</taxon>
        <taxon>Sordariomycetidae</taxon>
        <taxon>Diaporthales</taxon>
        <taxon>Cytosporaceae</taxon>
        <taxon>Cytospora</taxon>
    </lineage>
</organism>
<proteinExistence type="predicted"/>
<accession>A0A194VUD6</accession>
<feature type="region of interest" description="Disordered" evidence="1">
    <location>
        <begin position="1"/>
        <end position="148"/>
    </location>
</feature>
<keyword evidence="3" id="KW-1185">Reference proteome</keyword>
<sequence>MFSCCFTTRKDEDKAQSSAHGMPHSSPALIQDKSIREQAKSYVPSWQRDESVGATTGLRKPSNAAKKRPGSTSDYRRKGEVRPTDYIYFGDGTSGGHVSNNSESKSQLQDGNLNGARSSQSRSEFASGKDNSGYTATGLNNNSQMGYSNLTYGGSLQFDFAETQPFGAGP</sequence>
<protein>
    <submittedName>
        <fullName evidence="2">Uncharacterized protein</fullName>
    </submittedName>
</protein>
<evidence type="ECO:0000313" key="2">
    <source>
        <dbReference type="EMBL" id="KUI67612.1"/>
    </source>
</evidence>
<dbReference type="OrthoDB" id="5221804at2759"/>